<dbReference type="GO" id="GO:0005737">
    <property type="term" value="C:cytoplasm"/>
    <property type="evidence" value="ECO:0007669"/>
    <property type="project" value="UniProtKB-SubCell"/>
</dbReference>
<dbReference type="InterPro" id="IPR029044">
    <property type="entry name" value="Nucleotide-diphossugar_trans"/>
</dbReference>
<keyword evidence="7 8" id="KW-0501">Molybdenum cofactor biosynthesis</keyword>
<feature type="binding site" evidence="8">
    <location>
        <position position="110"/>
    </location>
    <ligand>
        <name>Mg(2+)</name>
        <dbReference type="ChEBI" id="CHEBI:18420"/>
    </ligand>
</feature>
<reference evidence="11" key="1">
    <citation type="submission" date="2016-07" db="EMBL/GenBank/DDBJ databases">
        <authorList>
            <person name="Florea S."/>
            <person name="Webb J.S."/>
            <person name="Jaromczyk J."/>
            <person name="Schardl C.L."/>
        </authorList>
    </citation>
    <scope>NUCLEOTIDE SEQUENCE [LARGE SCALE GENOMIC DNA]</scope>
    <source>
        <strain evidence="11">KCTC 42131</strain>
    </source>
</reference>
<name>A0A1E8CIP4_9GAMM</name>
<evidence type="ECO:0000313" key="11">
    <source>
        <dbReference type="Proteomes" id="UP000175669"/>
    </source>
</evidence>
<keyword evidence="3 8" id="KW-0479">Metal-binding</keyword>
<dbReference type="HAMAP" id="MF_00316">
    <property type="entry name" value="MobA"/>
    <property type="match status" value="1"/>
</dbReference>
<keyword evidence="4 8" id="KW-0547">Nucleotide-binding</keyword>
<comment type="catalytic activity">
    <reaction evidence="8">
        <text>Mo-molybdopterin + GTP + H(+) = Mo-molybdopterin guanine dinucleotide + diphosphate</text>
        <dbReference type="Rhea" id="RHEA:34243"/>
        <dbReference type="ChEBI" id="CHEBI:15378"/>
        <dbReference type="ChEBI" id="CHEBI:33019"/>
        <dbReference type="ChEBI" id="CHEBI:37565"/>
        <dbReference type="ChEBI" id="CHEBI:71302"/>
        <dbReference type="ChEBI" id="CHEBI:71310"/>
        <dbReference type="EC" id="2.7.7.77"/>
    </reaction>
</comment>
<dbReference type="SUPFAM" id="SSF53448">
    <property type="entry name" value="Nucleotide-diphospho-sugar transferases"/>
    <property type="match status" value="1"/>
</dbReference>
<dbReference type="STRING" id="1524254.PHACT_03235"/>
<dbReference type="InterPro" id="IPR013482">
    <property type="entry name" value="Molybde_CF_guanTrfase"/>
</dbReference>
<organism evidence="10 11">
    <name type="scientific">Pseudohongiella acticola</name>
    <dbReference type="NCBI Taxonomy" id="1524254"/>
    <lineage>
        <taxon>Bacteria</taxon>
        <taxon>Pseudomonadati</taxon>
        <taxon>Pseudomonadota</taxon>
        <taxon>Gammaproteobacteria</taxon>
        <taxon>Pseudomonadales</taxon>
        <taxon>Pseudohongiellaceae</taxon>
        <taxon>Pseudohongiella</taxon>
    </lineage>
</organism>
<feature type="domain" description="MobA-like NTP transferase" evidence="9">
    <location>
        <begin position="11"/>
        <end position="169"/>
    </location>
</feature>
<comment type="cofactor">
    <cofactor evidence="8">
        <name>Mg(2+)</name>
        <dbReference type="ChEBI" id="CHEBI:18420"/>
    </cofactor>
</comment>
<gene>
    <name evidence="8" type="primary">mobA</name>
    <name evidence="10" type="ORF">PHACT_03235</name>
</gene>
<keyword evidence="1 8" id="KW-0963">Cytoplasm</keyword>
<dbReference type="GO" id="GO:1902758">
    <property type="term" value="P:bis(molybdopterin guanine dinucleotide)molybdenum biosynthetic process"/>
    <property type="evidence" value="ECO:0007669"/>
    <property type="project" value="TreeGrafter"/>
</dbReference>
<dbReference type="EMBL" id="MASR01000001">
    <property type="protein sequence ID" value="OFE12268.1"/>
    <property type="molecule type" value="Genomic_DNA"/>
</dbReference>
<evidence type="ECO:0000256" key="5">
    <source>
        <dbReference type="ARBA" id="ARBA00022842"/>
    </source>
</evidence>
<dbReference type="OrthoDB" id="9788394at2"/>
<dbReference type="Pfam" id="PF12804">
    <property type="entry name" value="NTP_transf_3"/>
    <property type="match status" value="1"/>
</dbReference>
<evidence type="ECO:0000256" key="4">
    <source>
        <dbReference type="ARBA" id="ARBA00022741"/>
    </source>
</evidence>
<feature type="binding site" evidence="8">
    <location>
        <position position="110"/>
    </location>
    <ligand>
        <name>GTP</name>
        <dbReference type="ChEBI" id="CHEBI:37565"/>
    </ligand>
</feature>
<comment type="subunit">
    <text evidence="8">Monomer.</text>
</comment>
<evidence type="ECO:0000259" key="9">
    <source>
        <dbReference type="Pfam" id="PF12804"/>
    </source>
</evidence>
<evidence type="ECO:0000256" key="6">
    <source>
        <dbReference type="ARBA" id="ARBA00023134"/>
    </source>
</evidence>
<keyword evidence="11" id="KW-1185">Reference proteome</keyword>
<keyword evidence="6 8" id="KW-0342">GTP-binding</keyword>
<dbReference type="CDD" id="cd02503">
    <property type="entry name" value="MobA"/>
    <property type="match status" value="1"/>
</dbReference>
<dbReference type="GO" id="GO:0046872">
    <property type="term" value="F:metal ion binding"/>
    <property type="evidence" value="ECO:0007669"/>
    <property type="project" value="UniProtKB-KW"/>
</dbReference>
<dbReference type="PANTHER" id="PTHR19136">
    <property type="entry name" value="MOLYBDENUM COFACTOR GUANYLYLTRANSFERASE"/>
    <property type="match status" value="1"/>
</dbReference>
<comment type="domain">
    <text evidence="8">The N-terminal domain determines nucleotide recognition and specific binding, while the C-terminal domain determines the specific binding to the target protein.</text>
</comment>
<dbReference type="PANTHER" id="PTHR19136:SF81">
    <property type="entry name" value="MOLYBDENUM COFACTOR GUANYLYLTRANSFERASE"/>
    <property type="match status" value="1"/>
</dbReference>
<evidence type="ECO:0000256" key="7">
    <source>
        <dbReference type="ARBA" id="ARBA00023150"/>
    </source>
</evidence>
<comment type="similarity">
    <text evidence="8">Belongs to the MobA family.</text>
</comment>
<comment type="caution">
    <text evidence="8">Lacks conserved residue(s) required for the propagation of feature annotation.</text>
</comment>
<dbReference type="AlphaFoldDB" id="A0A1E8CIP4"/>
<feature type="binding site" evidence="8">
    <location>
        <position position="79"/>
    </location>
    <ligand>
        <name>GTP</name>
        <dbReference type="ChEBI" id="CHEBI:37565"/>
    </ligand>
</feature>
<evidence type="ECO:0000313" key="10">
    <source>
        <dbReference type="EMBL" id="OFE12268.1"/>
    </source>
</evidence>
<evidence type="ECO:0000256" key="1">
    <source>
        <dbReference type="ARBA" id="ARBA00022490"/>
    </source>
</evidence>
<accession>A0A1E8CIP4</accession>
<comment type="subcellular location">
    <subcellularLocation>
        <location evidence="8">Cytoplasm</location>
    </subcellularLocation>
</comment>
<comment type="function">
    <text evidence="8">Transfers a GMP moiety from GTP to Mo-molybdopterin (Mo-MPT) cofactor (Moco or molybdenum cofactor) to form Mo-molybdopterin guanine dinucleotide (Mo-MGD) cofactor.</text>
</comment>
<feature type="binding site" evidence="8">
    <location>
        <begin position="13"/>
        <end position="15"/>
    </location>
    <ligand>
        <name>GTP</name>
        <dbReference type="ChEBI" id="CHEBI:37565"/>
    </ligand>
</feature>
<dbReference type="Gene3D" id="3.90.550.10">
    <property type="entry name" value="Spore Coat Polysaccharide Biosynthesis Protein SpsA, Chain A"/>
    <property type="match status" value="1"/>
</dbReference>
<keyword evidence="5 8" id="KW-0460">Magnesium</keyword>
<dbReference type="InterPro" id="IPR025877">
    <property type="entry name" value="MobA-like_NTP_Trfase"/>
</dbReference>
<dbReference type="GO" id="GO:0005525">
    <property type="term" value="F:GTP binding"/>
    <property type="evidence" value="ECO:0007669"/>
    <property type="project" value="UniProtKB-UniRule"/>
</dbReference>
<sequence>MPAFDPCYTLIVLAGGQGSRMGGCDKGMLTLGQQTFAELLVHRLRCSAAAFNPGYGPVLISANRNQQDYGRIGAQVCADLRPDFQGPLAGLEAALSRASPDLPAVIVPCDMPLLPDNLPAGLLRSVMADQRSVAVLHDGHRRQHLCLALWPQSALFSIRQRLDENQRSVAGWLAGQLVADVTFSEESVGALPFACNINRTSDLAQLPG</sequence>
<evidence type="ECO:0000256" key="3">
    <source>
        <dbReference type="ARBA" id="ARBA00022723"/>
    </source>
</evidence>
<keyword evidence="2 8" id="KW-0808">Transferase</keyword>
<evidence type="ECO:0000256" key="2">
    <source>
        <dbReference type="ARBA" id="ARBA00022679"/>
    </source>
</evidence>
<feature type="binding site" evidence="8">
    <location>
        <position position="26"/>
    </location>
    <ligand>
        <name>GTP</name>
        <dbReference type="ChEBI" id="CHEBI:37565"/>
    </ligand>
</feature>
<dbReference type="Proteomes" id="UP000175669">
    <property type="component" value="Unassembled WGS sequence"/>
</dbReference>
<dbReference type="RefSeq" id="WP_070115891.1">
    <property type="nucleotide sequence ID" value="NZ_MASR01000001.1"/>
</dbReference>
<evidence type="ECO:0000256" key="8">
    <source>
        <dbReference type="HAMAP-Rule" id="MF_00316"/>
    </source>
</evidence>
<protein>
    <recommendedName>
        <fullName evidence="8">Molybdenum cofactor guanylyltransferase</fullName>
        <shortName evidence="8">MoCo guanylyltransferase</shortName>
        <ecNumber evidence="8">2.7.7.77</ecNumber>
    </recommendedName>
    <alternativeName>
        <fullName evidence="8">GTP:molybdopterin guanylyltransferase</fullName>
    </alternativeName>
    <alternativeName>
        <fullName evidence="8">Mo-MPT guanylyltransferase</fullName>
    </alternativeName>
    <alternativeName>
        <fullName evidence="8">Molybdopterin guanylyltransferase</fullName>
    </alternativeName>
    <alternativeName>
        <fullName evidence="8">Molybdopterin-guanine dinucleotide synthase</fullName>
        <shortName evidence="8">MGD synthase</shortName>
    </alternativeName>
</protein>
<dbReference type="EC" id="2.7.7.77" evidence="8"/>
<proteinExistence type="inferred from homology"/>
<dbReference type="GO" id="GO:0061603">
    <property type="term" value="F:molybdenum cofactor guanylyltransferase activity"/>
    <property type="evidence" value="ECO:0007669"/>
    <property type="project" value="UniProtKB-EC"/>
</dbReference>
<comment type="caution">
    <text evidence="10">The sequence shown here is derived from an EMBL/GenBank/DDBJ whole genome shotgun (WGS) entry which is preliminary data.</text>
</comment>